<name>A0A1F8DRA8_9BACT</name>
<dbReference type="AlphaFoldDB" id="A0A1F8DRA8"/>
<reference evidence="3 4" key="1">
    <citation type="journal article" date="2016" name="Nat. Commun.">
        <title>Thousands of microbial genomes shed light on interconnected biogeochemical processes in an aquifer system.</title>
        <authorList>
            <person name="Anantharaman K."/>
            <person name="Brown C.T."/>
            <person name="Hug L.A."/>
            <person name="Sharon I."/>
            <person name="Castelle C.J."/>
            <person name="Probst A.J."/>
            <person name="Thomas B.C."/>
            <person name="Singh A."/>
            <person name="Wilkins M.J."/>
            <person name="Karaoz U."/>
            <person name="Brodie E.L."/>
            <person name="Williams K.H."/>
            <person name="Hubbard S.S."/>
            <person name="Banfield J.F."/>
        </authorList>
    </citation>
    <scope>NUCLEOTIDE SEQUENCE [LARGE SCALE GENOMIC DNA]</scope>
</reference>
<proteinExistence type="predicted"/>
<feature type="transmembrane region" description="Helical" evidence="1">
    <location>
        <begin position="126"/>
        <end position="144"/>
    </location>
</feature>
<evidence type="ECO:0000256" key="1">
    <source>
        <dbReference type="SAM" id="Phobius"/>
    </source>
</evidence>
<feature type="transmembrane region" description="Helical" evidence="1">
    <location>
        <begin position="150"/>
        <end position="168"/>
    </location>
</feature>
<feature type="transmembrane region" description="Helical" evidence="1">
    <location>
        <begin position="100"/>
        <end position="119"/>
    </location>
</feature>
<feature type="transmembrane region" description="Helical" evidence="1">
    <location>
        <begin position="20"/>
        <end position="43"/>
    </location>
</feature>
<dbReference type="InterPro" id="IPR036938">
    <property type="entry name" value="PAP2/HPO_sf"/>
</dbReference>
<accession>A0A1F8DRA8</accession>
<evidence type="ECO:0000313" key="4">
    <source>
        <dbReference type="Proteomes" id="UP000178946"/>
    </source>
</evidence>
<sequence length="181" mass="20778">MNPDLIIFNLLRSLTEFHFAVNWLIVFLAEYLGYILVAALFYFIFAVKKDWRERWYYFAAGLLSVFLARWIVTDVIRFFYYRPRPFLAFDFAPLIESASASFPSGHAAFFFALVPFAFLLDKKFGYWFTGAVVLMGFARVAAGVHWPSDIIGGAATGLLSFAAVWFILPKFKESVAQEKFV</sequence>
<keyword evidence="1" id="KW-0472">Membrane</keyword>
<dbReference type="InterPro" id="IPR000326">
    <property type="entry name" value="PAP2/HPO"/>
</dbReference>
<dbReference type="Gene3D" id="1.20.144.10">
    <property type="entry name" value="Phosphatidic acid phosphatase type 2/haloperoxidase"/>
    <property type="match status" value="1"/>
</dbReference>
<protein>
    <recommendedName>
        <fullName evidence="2">Phosphatidic acid phosphatase type 2/haloperoxidase domain-containing protein</fullName>
    </recommendedName>
</protein>
<dbReference type="Pfam" id="PF01569">
    <property type="entry name" value="PAP2"/>
    <property type="match status" value="1"/>
</dbReference>
<keyword evidence="1" id="KW-1133">Transmembrane helix</keyword>
<feature type="domain" description="Phosphatidic acid phosphatase type 2/haloperoxidase" evidence="2">
    <location>
        <begin position="59"/>
        <end position="165"/>
    </location>
</feature>
<feature type="transmembrane region" description="Helical" evidence="1">
    <location>
        <begin position="55"/>
        <end position="80"/>
    </location>
</feature>
<dbReference type="SUPFAM" id="SSF48317">
    <property type="entry name" value="Acid phosphatase/Vanadium-dependent haloperoxidase"/>
    <property type="match status" value="1"/>
</dbReference>
<evidence type="ECO:0000313" key="3">
    <source>
        <dbReference type="EMBL" id="OGM90972.1"/>
    </source>
</evidence>
<evidence type="ECO:0000259" key="2">
    <source>
        <dbReference type="SMART" id="SM00014"/>
    </source>
</evidence>
<dbReference type="STRING" id="1802557.A3A20_00095"/>
<dbReference type="EMBL" id="MGIR01000005">
    <property type="protein sequence ID" value="OGM90972.1"/>
    <property type="molecule type" value="Genomic_DNA"/>
</dbReference>
<dbReference type="PANTHER" id="PTHR14969:SF13">
    <property type="entry name" value="AT30094P"/>
    <property type="match status" value="1"/>
</dbReference>
<organism evidence="3 4">
    <name type="scientific">Candidatus Wolfebacteria bacterium RIFCSPLOWO2_01_FULL_45_19</name>
    <dbReference type="NCBI Taxonomy" id="1802557"/>
    <lineage>
        <taxon>Bacteria</taxon>
        <taxon>Candidatus Wolfeibacteriota</taxon>
    </lineage>
</organism>
<dbReference type="Proteomes" id="UP000178946">
    <property type="component" value="Unassembled WGS sequence"/>
</dbReference>
<dbReference type="PANTHER" id="PTHR14969">
    <property type="entry name" value="SPHINGOSINE-1-PHOSPHATE PHOSPHOHYDROLASE"/>
    <property type="match status" value="1"/>
</dbReference>
<gene>
    <name evidence="3" type="ORF">A3A20_00095</name>
</gene>
<dbReference type="SMART" id="SM00014">
    <property type="entry name" value="acidPPc"/>
    <property type="match status" value="1"/>
</dbReference>
<keyword evidence="1" id="KW-0812">Transmembrane</keyword>
<comment type="caution">
    <text evidence="3">The sequence shown here is derived from an EMBL/GenBank/DDBJ whole genome shotgun (WGS) entry which is preliminary data.</text>
</comment>